<dbReference type="Proteomes" id="UP001500368">
    <property type="component" value="Unassembled WGS sequence"/>
</dbReference>
<accession>A0ABP9FT49</accession>
<name>A0ABP9FT49_9MICC</name>
<dbReference type="InterPro" id="IPR009609">
    <property type="entry name" value="Phosphonate_metab_PhnG"/>
</dbReference>
<reference evidence="3" key="1">
    <citation type="journal article" date="2019" name="Int. J. Syst. Evol. Microbiol.">
        <title>The Global Catalogue of Microorganisms (GCM) 10K type strain sequencing project: providing services to taxonomists for standard genome sequencing and annotation.</title>
        <authorList>
            <consortium name="The Broad Institute Genomics Platform"/>
            <consortium name="The Broad Institute Genome Sequencing Center for Infectious Disease"/>
            <person name="Wu L."/>
            <person name="Ma J."/>
        </authorList>
    </citation>
    <scope>NUCLEOTIDE SEQUENCE [LARGE SCALE GENOMIC DNA]</scope>
    <source>
        <strain evidence="3">JCM 19129</strain>
    </source>
</reference>
<feature type="region of interest" description="Disordered" evidence="1">
    <location>
        <begin position="1"/>
        <end position="44"/>
    </location>
</feature>
<gene>
    <name evidence="2" type="ORF">GCM10025790_02940</name>
</gene>
<evidence type="ECO:0000313" key="2">
    <source>
        <dbReference type="EMBL" id="GAA4911884.1"/>
    </source>
</evidence>
<evidence type="ECO:0000313" key="3">
    <source>
        <dbReference type="Proteomes" id="UP001500368"/>
    </source>
</evidence>
<dbReference type="EMBL" id="BAABLW010000001">
    <property type="protein sequence ID" value="GAA4911884.1"/>
    <property type="molecule type" value="Genomic_DNA"/>
</dbReference>
<organism evidence="2 3">
    <name type="scientific">Nesterenkonia rhizosphaerae</name>
    <dbReference type="NCBI Taxonomy" id="1348272"/>
    <lineage>
        <taxon>Bacteria</taxon>
        <taxon>Bacillati</taxon>
        <taxon>Actinomycetota</taxon>
        <taxon>Actinomycetes</taxon>
        <taxon>Micrococcales</taxon>
        <taxon>Micrococcaceae</taxon>
        <taxon>Nesterenkonia</taxon>
    </lineage>
</organism>
<evidence type="ECO:0000256" key="1">
    <source>
        <dbReference type="SAM" id="MobiDB-lite"/>
    </source>
</evidence>
<dbReference type="Pfam" id="PF06754">
    <property type="entry name" value="PhnG"/>
    <property type="match status" value="1"/>
</dbReference>
<proteinExistence type="predicted"/>
<dbReference type="NCBIfam" id="TIGR03293">
    <property type="entry name" value="PhnG_redo"/>
    <property type="match status" value="1"/>
</dbReference>
<dbReference type="RefSeq" id="WP_345476348.1">
    <property type="nucleotide sequence ID" value="NZ_BAABLW010000001.1"/>
</dbReference>
<sequence>MPAEAVSPDTAPPDTVLPDTAPPAADAPSAPPTSASVGEPSIAERQRTARVLANASLEELTELWENWPDPPEVQYLRGPEAGLVMVQGRTGGTGDRFNLGEATVTRATVLIRDAELGTDHTGTAYVLGSHPDHAGVAAIFDALLLSAQRPRVLSDVIEPLEQAQAQQEARRRAQARSTLVDFFTVARENAGPDDEEDAE</sequence>
<keyword evidence="3" id="KW-1185">Reference proteome</keyword>
<protein>
    <recommendedName>
        <fullName evidence="4">Phosphonate C-P lyase system protein PhnG</fullName>
    </recommendedName>
</protein>
<feature type="compositionally biased region" description="Low complexity" evidence="1">
    <location>
        <begin position="8"/>
        <end position="36"/>
    </location>
</feature>
<comment type="caution">
    <text evidence="2">The sequence shown here is derived from an EMBL/GenBank/DDBJ whole genome shotgun (WGS) entry which is preliminary data.</text>
</comment>
<evidence type="ECO:0008006" key="4">
    <source>
        <dbReference type="Google" id="ProtNLM"/>
    </source>
</evidence>